<keyword evidence="1" id="KW-1133">Transmembrane helix</keyword>
<sequence>MVLDCGRLHYLQFVVWKLVWRSIIMFRRRKTRLLQWTQLCYCHHQHCSLHPQLHRPRNVQAGAFVLGDCNSALLVASLMIVWYMIDHGYPGVLIASGALIIGQFLLFLWDVKILQGEAPN</sequence>
<keyword evidence="1" id="KW-0812">Transmembrane</keyword>
<evidence type="ECO:0000313" key="2">
    <source>
        <dbReference type="Proteomes" id="UP000887574"/>
    </source>
</evidence>
<reference evidence="3" key="1">
    <citation type="submission" date="2022-11" db="UniProtKB">
        <authorList>
            <consortium name="WormBaseParasite"/>
        </authorList>
    </citation>
    <scope>IDENTIFICATION</scope>
</reference>
<dbReference type="Proteomes" id="UP000887574">
    <property type="component" value="Unplaced"/>
</dbReference>
<name>A0A915CWN9_9BILA</name>
<accession>A0A915CWN9</accession>
<dbReference type="WBParaSite" id="jg1314">
    <property type="protein sequence ID" value="jg1314"/>
    <property type="gene ID" value="jg1314"/>
</dbReference>
<keyword evidence="1" id="KW-0472">Membrane</keyword>
<dbReference type="AlphaFoldDB" id="A0A915CWN9"/>
<keyword evidence="2" id="KW-1185">Reference proteome</keyword>
<proteinExistence type="predicted"/>
<feature type="transmembrane region" description="Helical" evidence="1">
    <location>
        <begin position="91"/>
        <end position="109"/>
    </location>
</feature>
<protein>
    <submittedName>
        <fullName evidence="3">Solute carrier family 40 protein</fullName>
    </submittedName>
</protein>
<evidence type="ECO:0000256" key="1">
    <source>
        <dbReference type="SAM" id="Phobius"/>
    </source>
</evidence>
<organism evidence="2 3">
    <name type="scientific">Ditylenchus dipsaci</name>
    <dbReference type="NCBI Taxonomy" id="166011"/>
    <lineage>
        <taxon>Eukaryota</taxon>
        <taxon>Metazoa</taxon>
        <taxon>Ecdysozoa</taxon>
        <taxon>Nematoda</taxon>
        <taxon>Chromadorea</taxon>
        <taxon>Rhabditida</taxon>
        <taxon>Tylenchina</taxon>
        <taxon>Tylenchomorpha</taxon>
        <taxon>Sphaerularioidea</taxon>
        <taxon>Anguinidae</taxon>
        <taxon>Anguininae</taxon>
        <taxon>Ditylenchus</taxon>
    </lineage>
</organism>
<feature type="transmembrane region" description="Helical" evidence="1">
    <location>
        <begin position="63"/>
        <end position="85"/>
    </location>
</feature>
<evidence type="ECO:0000313" key="3">
    <source>
        <dbReference type="WBParaSite" id="jg1314"/>
    </source>
</evidence>